<dbReference type="InterPro" id="IPR032508">
    <property type="entry name" value="FecR_C"/>
</dbReference>
<dbReference type="Proteomes" id="UP000679126">
    <property type="component" value="Unassembled WGS sequence"/>
</dbReference>
<dbReference type="Gene3D" id="3.55.50.30">
    <property type="match status" value="1"/>
</dbReference>
<accession>A0ABS3YJH8</accession>
<sequence length="374" mass="40547">MQKKDLIDLAARIHDGTASEADIIRYNAWYNGLQRLDAAEPPYPDEAALLGKIHSAIDRKTKVRPLGFWLRAAAVAAILAGTGTWLFISKKPSKQPVVQHAIVQDAAPAGNKAYLTLADGSKIALEDAKAGQLALQGGMRITKTAGGEIIYESDTAAATAPGTAVSYNMLSVPRGGQFRLLLPDGSKVWLNAESSLRFPTAFTGKERLVELSGEGYFEVAKNARQPFIVSSAAQKVTVLGTHFNVQAYPGEAGVRTTLLEGKVEVATAVAKQLLAPGEQCRLNVQSGRMRTVNVDTEEAVAWKNGYFIFNETSMKEVLRQLCRWYNVEADFSRVPDISYNGSIPRNVKLSQAIRMLSETGGVPLKLEGQTISVR</sequence>
<dbReference type="PANTHER" id="PTHR30273:SF2">
    <property type="entry name" value="PROTEIN FECR"/>
    <property type="match status" value="1"/>
</dbReference>
<gene>
    <name evidence="4" type="ORF">J7I43_21430</name>
</gene>
<protein>
    <submittedName>
        <fullName evidence="4">FecR domain-containing protein</fullName>
    </submittedName>
</protein>
<keyword evidence="5" id="KW-1185">Reference proteome</keyword>
<evidence type="ECO:0000259" key="2">
    <source>
        <dbReference type="Pfam" id="PF04773"/>
    </source>
</evidence>
<evidence type="ECO:0000259" key="3">
    <source>
        <dbReference type="Pfam" id="PF16344"/>
    </source>
</evidence>
<dbReference type="Pfam" id="PF16344">
    <property type="entry name" value="FecR_C"/>
    <property type="match status" value="1"/>
</dbReference>
<evidence type="ECO:0000313" key="5">
    <source>
        <dbReference type="Proteomes" id="UP000679126"/>
    </source>
</evidence>
<dbReference type="InterPro" id="IPR006860">
    <property type="entry name" value="FecR"/>
</dbReference>
<evidence type="ECO:0000313" key="4">
    <source>
        <dbReference type="EMBL" id="MBO9154804.1"/>
    </source>
</evidence>
<evidence type="ECO:0000256" key="1">
    <source>
        <dbReference type="SAM" id="Phobius"/>
    </source>
</evidence>
<dbReference type="PANTHER" id="PTHR30273">
    <property type="entry name" value="PERIPLASMIC SIGNAL SENSOR AND SIGMA FACTOR ACTIVATOR FECR-RELATED"/>
    <property type="match status" value="1"/>
</dbReference>
<proteinExistence type="predicted"/>
<dbReference type="Pfam" id="PF04773">
    <property type="entry name" value="FecR"/>
    <property type="match status" value="1"/>
</dbReference>
<name>A0ABS3YJH8_9BACT</name>
<dbReference type="Gene3D" id="2.60.120.1440">
    <property type="match status" value="1"/>
</dbReference>
<comment type="caution">
    <text evidence="4">The sequence shown here is derived from an EMBL/GenBank/DDBJ whole genome shotgun (WGS) entry which is preliminary data.</text>
</comment>
<reference evidence="5" key="1">
    <citation type="submission" date="2021-03" db="EMBL/GenBank/DDBJ databases">
        <title>Assistant Professor.</title>
        <authorList>
            <person name="Huq M.A."/>
        </authorList>
    </citation>
    <scope>NUCLEOTIDE SEQUENCE [LARGE SCALE GENOMIC DNA]</scope>
    <source>
        <strain evidence="5">MAH-28</strain>
    </source>
</reference>
<dbReference type="InterPro" id="IPR012373">
    <property type="entry name" value="Ferrdict_sens_TM"/>
</dbReference>
<feature type="domain" description="Protein FecR C-terminal" evidence="3">
    <location>
        <begin position="306"/>
        <end position="372"/>
    </location>
</feature>
<keyword evidence="1" id="KW-0472">Membrane</keyword>
<dbReference type="PIRSF" id="PIRSF018266">
    <property type="entry name" value="FecR"/>
    <property type="match status" value="1"/>
</dbReference>
<organism evidence="4 5">
    <name type="scientific">Chitinophaga chungangae</name>
    <dbReference type="NCBI Taxonomy" id="2821488"/>
    <lineage>
        <taxon>Bacteria</taxon>
        <taxon>Pseudomonadati</taxon>
        <taxon>Bacteroidota</taxon>
        <taxon>Chitinophagia</taxon>
        <taxon>Chitinophagales</taxon>
        <taxon>Chitinophagaceae</taxon>
        <taxon>Chitinophaga</taxon>
    </lineage>
</organism>
<keyword evidence="1" id="KW-0812">Transmembrane</keyword>
<feature type="domain" description="FecR protein" evidence="2">
    <location>
        <begin position="171"/>
        <end position="264"/>
    </location>
</feature>
<feature type="transmembrane region" description="Helical" evidence="1">
    <location>
        <begin position="68"/>
        <end position="88"/>
    </location>
</feature>
<dbReference type="EMBL" id="JAGHKP010000004">
    <property type="protein sequence ID" value="MBO9154804.1"/>
    <property type="molecule type" value="Genomic_DNA"/>
</dbReference>
<keyword evidence="1" id="KW-1133">Transmembrane helix</keyword>
<dbReference type="RefSeq" id="WP_209147918.1">
    <property type="nucleotide sequence ID" value="NZ_JAGHKP010000004.1"/>
</dbReference>